<dbReference type="Pfam" id="PF21388">
    <property type="entry name" value="SPATA2_PUB-like"/>
    <property type="match status" value="1"/>
</dbReference>
<evidence type="ECO:0000256" key="1">
    <source>
        <dbReference type="ARBA" id="ARBA00022553"/>
    </source>
</evidence>
<dbReference type="GO" id="GO:0005245">
    <property type="term" value="F:voltage-gated calcium channel activity"/>
    <property type="evidence" value="ECO:0007669"/>
    <property type="project" value="InterPro"/>
</dbReference>
<dbReference type="GO" id="GO:0005891">
    <property type="term" value="C:voltage-gated calcium channel complex"/>
    <property type="evidence" value="ECO:0007669"/>
    <property type="project" value="InterPro"/>
</dbReference>
<accession>A0A5S6QCX7</accession>
<keyword evidence="4" id="KW-1185">Reference proteome</keyword>
<proteinExistence type="predicted"/>
<dbReference type="PANTHER" id="PTHR11824">
    <property type="entry name" value="VOLTAGE-DEPENDENT CALCIUM CHANNEL BETA SUBUNIT"/>
    <property type="match status" value="1"/>
</dbReference>
<dbReference type="Gene3D" id="2.30.30.40">
    <property type="entry name" value="SH3 Domains"/>
    <property type="match status" value="1"/>
</dbReference>
<dbReference type="Pfam" id="PF12052">
    <property type="entry name" value="VGCC_beta4Aa_N"/>
    <property type="match status" value="1"/>
</dbReference>
<evidence type="ECO:0000259" key="3">
    <source>
        <dbReference type="SMART" id="SM00072"/>
    </source>
</evidence>
<dbReference type="PRINTS" id="PR01626">
    <property type="entry name" value="LCACHANNELB"/>
</dbReference>
<protein>
    <submittedName>
        <fullName evidence="5">GuKc domain-containing protein</fullName>
    </submittedName>
</protein>
<sequence>MLRRQVSNESANSSDLSLDDDREREITRQDLEERARQQLERAKYKPVAFAVRTNVSYDGVSDDDCPVHGCAVSFGLKDFLHIKEKYSNNWWIGRLVKEGADIGFVPSPLRLEHFRQHGSRGASSKFKTSSSMSSIGGALDKAKSSSSRGSTPPTPGTELDDVLPSTPEESELPSTKNKSTGHTSKEKMKQLFKKQDNVQPYEIVPTMRPVVLVGPSLKGYEVTDMMQKAVLDFLRHRFEGRIISVRISVDLSLAKRTFSHPAKRVLGDKSNSRSTNNLAEVQGEVERIFELSRSMQLVVLDCDTINHPSQLAKTALAPLIVFIKISSPKVLQRLVKSRGKSQSRNLSVQMVAAEKLAQCPQEFFDVILDENQLDDACEHLADFLEGYWRATHPPVKSPPKIRRNFDRYDFPVFTLFQQQQHAQEQLSALPREVKVQRSHTVAAAEPAKGKAMPYDEPPDNPAVESLRGEQRRESGSSVTGMKKPLLAGDRVAFTAAETTPVLYYFANGTPVVLRLVLLPEDEYDNDVIASSVLLHLLWPYPNRFWLVVCSLQWQHPVTPSLPLPKLGGNKACAKVLRLLVQICDSLRIYFEFHSPTPADPVSPIRLPLMDRSVIQAQYEELLGSCDSPEVFHVYNELSRCAADFLSNVAQSCKFSHSEVTDAIVDSALGAPRFSGTDAAFCFVRLERMVKNVVVYKWRSDEYHYMQVHTPFYEHASSVLSHIESLLWLIGYRPLDDSCLELKVAVGDEDLRRLAFDYFLANIECQLLQTIFNSVNIERPCSWKEVVDCRLCTVGGVDACCKKLTGKSLHPNYHPTTDQPEDLTVANHSPLETAFSLRHLSFDCLAHDSSVKPSGLPLGASTSGDAPAGRTFRDPMFFCGPSSLCSQSLDAAERTPLGIDVGSGSAGSALPSAKGDGWWQRRLSEKLANLNDGVASLTSQSGFIPRLVDAGYRECPRCQMLNNKNCLLCNYCDYYFAN</sequence>
<name>A0A5S6QCX7_TRIMR</name>
<dbReference type="SUPFAM" id="SSF52540">
    <property type="entry name" value="P-loop containing nucleoside triphosphate hydrolases"/>
    <property type="match status" value="1"/>
</dbReference>
<dbReference type="InterPro" id="IPR046937">
    <property type="entry name" value="CAB1-4_N_A-dom"/>
</dbReference>
<dbReference type="InterPro" id="IPR027417">
    <property type="entry name" value="P-loop_NTPase"/>
</dbReference>
<organism evidence="4 5">
    <name type="scientific">Trichuris muris</name>
    <name type="common">Mouse whipworm</name>
    <dbReference type="NCBI Taxonomy" id="70415"/>
    <lineage>
        <taxon>Eukaryota</taxon>
        <taxon>Metazoa</taxon>
        <taxon>Ecdysozoa</taxon>
        <taxon>Nematoda</taxon>
        <taxon>Enoplea</taxon>
        <taxon>Dorylaimia</taxon>
        <taxon>Trichinellida</taxon>
        <taxon>Trichuridae</taxon>
        <taxon>Trichuris</taxon>
    </lineage>
</organism>
<dbReference type="SUPFAM" id="SSF50044">
    <property type="entry name" value="SH3-domain"/>
    <property type="match status" value="1"/>
</dbReference>
<feature type="compositionally biased region" description="Polar residues" evidence="2">
    <location>
        <begin position="172"/>
        <end position="182"/>
    </location>
</feature>
<dbReference type="InterPro" id="IPR000584">
    <property type="entry name" value="VDCC_L_bsu"/>
</dbReference>
<feature type="region of interest" description="Disordered" evidence="2">
    <location>
        <begin position="116"/>
        <end position="188"/>
    </location>
</feature>
<reference evidence="5" key="1">
    <citation type="submission" date="2019-12" db="UniProtKB">
        <authorList>
            <consortium name="WormBaseParasite"/>
        </authorList>
    </citation>
    <scope>IDENTIFICATION</scope>
</reference>
<evidence type="ECO:0000256" key="2">
    <source>
        <dbReference type="SAM" id="MobiDB-lite"/>
    </source>
</evidence>
<feature type="domain" description="Guanylate kinase/L-type calcium channel beta subunit" evidence="3">
    <location>
        <begin position="206"/>
        <end position="388"/>
    </location>
</feature>
<dbReference type="InterPro" id="IPR036028">
    <property type="entry name" value="SH3-like_dom_sf"/>
</dbReference>
<dbReference type="InterPro" id="IPR048839">
    <property type="entry name" value="SPATA2_PUB-like"/>
</dbReference>
<feature type="compositionally biased region" description="Low complexity" evidence="2">
    <location>
        <begin position="119"/>
        <end position="134"/>
    </location>
</feature>
<dbReference type="AlphaFoldDB" id="A0A5S6QCX7"/>
<dbReference type="SMART" id="SM00072">
    <property type="entry name" value="GuKc"/>
    <property type="match status" value="1"/>
</dbReference>
<dbReference type="CDD" id="cd11863">
    <property type="entry name" value="SH3_CACNB"/>
    <property type="match status" value="1"/>
</dbReference>
<dbReference type="Pfam" id="PF00625">
    <property type="entry name" value="Guanylate_kin"/>
    <property type="match status" value="1"/>
</dbReference>
<evidence type="ECO:0000313" key="5">
    <source>
        <dbReference type="WBParaSite" id="TMUE_1000005034.1"/>
    </source>
</evidence>
<feature type="region of interest" description="Disordered" evidence="2">
    <location>
        <begin position="442"/>
        <end position="481"/>
    </location>
</feature>
<feature type="compositionally biased region" description="Low complexity" evidence="2">
    <location>
        <begin position="7"/>
        <end position="16"/>
    </location>
</feature>
<dbReference type="WBParaSite" id="TMUE_1000005034.1">
    <property type="protein sequence ID" value="TMUE_1000005034.1"/>
    <property type="gene ID" value="WBGene00289546"/>
</dbReference>
<dbReference type="InterPro" id="IPR008145">
    <property type="entry name" value="GK/Ca_channel_bsu"/>
</dbReference>
<feature type="region of interest" description="Disordered" evidence="2">
    <location>
        <begin position="1"/>
        <end position="25"/>
    </location>
</feature>
<dbReference type="Gene3D" id="1.20.58.2190">
    <property type="match status" value="1"/>
</dbReference>
<dbReference type="Gene3D" id="3.40.50.300">
    <property type="entry name" value="P-loop containing nucleotide triphosphate hydrolases"/>
    <property type="match status" value="1"/>
</dbReference>
<dbReference type="STRING" id="70415.A0A5S6QCX7"/>
<evidence type="ECO:0000313" key="4">
    <source>
        <dbReference type="Proteomes" id="UP000046395"/>
    </source>
</evidence>
<keyword evidence="1" id="KW-0597">Phosphoprotein</keyword>
<dbReference type="Proteomes" id="UP000046395">
    <property type="component" value="Unassembled WGS sequence"/>
</dbReference>